<dbReference type="Proteomes" id="UP000094236">
    <property type="component" value="Unassembled WGS sequence"/>
</dbReference>
<feature type="compositionally biased region" description="Basic and acidic residues" evidence="12">
    <location>
        <begin position="378"/>
        <end position="396"/>
    </location>
</feature>
<keyword evidence="9 10" id="KW-0472">Membrane</keyword>
<comment type="function">
    <text evidence="10">Component of the ERMES/MDM complex, which serves as a molecular tether to connect the endoplasmic reticulum (ER) and mitochondria. Components of this complex are involved in the control of mitochondrial shape and protein biogenesis, and function in nonvesicular lipid trafficking between the ER and mitochondria. MDM34 is required for the interaction of the ER-resident membrane protein MMM1 and the outer mitochondrial membrane-resident beta-barrel protein MDM10.</text>
</comment>
<evidence type="ECO:0000256" key="7">
    <source>
        <dbReference type="ARBA" id="ARBA00023121"/>
    </source>
</evidence>
<keyword evidence="6" id="KW-0445">Lipid transport</keyword>
<evidence type="ECO:0000256" key="6">
    <source>
        <dbReference type="ARBA" id="ARBA00023055"/>
    </source>
</evidence>
<keyword evidence="15" id="KW-1185">Reference proteome</keyword>
<feature type="region of interest" description="Disordered" evidence="12">
    <location>
        <begin position="425"/>
        <end position="478"/>
    </location>
</feature>
<name>A0A1E4TWF5_PACTA</name>
<evidence type="ECO:0000256" key="2">
    <source>
        <dbReference type="ARBA" id="ARBA00022448"/>
    </source>
</evidence>
<comment type="similarity">
    <text evidence="10">Belongs to the MDM34 family.</text>
</comment>
<evidence type="ECO:0000256" key="11">
    <source>
        <dbReference type="SAM" id="Coils"/>
    </source>
</evidence>
<evidence type="ECO:0000256" key="5">
    <source>
        <dbReference type="ARBA" id="ARBA00022787"/>
    </source>
</evidence>
<dbReference type="AlphaFoldDB" id="A0A1E4TWF5"/>
<comment type="domain">
    <text evidence="10">Lacks alpha-helical transmembrane segments, suggesting that it resides in the membrane via beta-sheet conformations similar to those predicted for other outer membrane proteins and porin.</text>
</comment>
<gene>
    <name evidence="10" type="primary">MDM34</name>
    <name evidence="14" type="ORF">PACTADRAFT_49527</name>
</gene>
<protein>
    <recommendedName>
        <fullName evidence="10">Mitochondrial distribution and morphology protein 34</fullName>
    </recommendedName>
</protein>
<proteinExistence type="inferred from homology"/>
<keyword evidence="5 10" id="KW-1000">Mitochondrion outer membrane</keyword>
<keyword evidence="11" id="KW-0175">Coiled coil</keyword>
<dbReference type="Pfam" id="PF26545">
    <property type="entry name" value="Mdm34_N"/>
    <property type="match status" value="1"/>
</dbReference>
<organism evidence="14 15">
    <name type="scientific">Pachysolen tannophilus NRRL Y-2460</name>
    <dbReference type="NCBI Taxonomy" id="669874"/>
    <lineage>
        <taxon>Eukaryota</taxon>
        <taxon>Fungi</taxon>
        <taxon>Dikarya</taxon>
        <taxon>Ascomycota</taxon>
        <taxon>Saccharomycotina</taxon>
        <taxon>Pichiomycetes</taxon>
        <taxon>Pachysolenaceae</taxon>
        <taxon>Pachysolen</taxon>
    </lineage>
</organism>
<dbReference type="InterPro" id="IPR031468">
    <property type="entry name" value="SMP_LBD"/>
</dbReference>
<evidence type="ECO:0000256" key="12">
    <source>
        <dbReference type="SAM" id="MobiDB-lite"/>
    </source>
</evidence>
<evidence type="ECO:0000256" key="3">
    <source>
        <dbReference type="ARBA" id="ARBA00022452"/>
    </source>
</evidence>
<reference evidence="15" key="1">
    <citation type="submission" date="2016-05" db="EMBL/GenBank/DDBJ databases">
        <title>Comparative genomics of biotechnologically important yeasts.</title>
        <authorList>
            <consortium name="DOE Joint Genome Institute"/>
            <person name="Riley R."/>
            <person name="Haridas S."/>
            <person name="Wolfe K.H."/>
            <person name="Lopes M.R."/>
            <person name="Hittinger C.T."/>
            <person name="Goker M."/>
            <person name="Salamov A."/>
            <person name="Wisecaver J."/>
            <person name="Long T.M."/>
            <person name="Aerts A.L."/>
            <person name="Barry K."/>
            <person name="Choi C."/>
            <person name="Clum A."/>
            <person name="Coughlan A.Y."/>
            <person name="Deshpande S."/>
            <person name="Douglass A.P."/>
            <person name="Hanson S.J."/>
            <person name="Klenk H.-P."/>
            <person name="Labutti K."/>
            <person name="Lapidus A."/>
            <person name="Lindquist E."/>
            <person name="Lipzen A."/>
            <person name="Meier-Kolthoff J.P."/>
            <person name="Ohm R.A."/>
            <person name="Otillar R.P."/>
            <person name="Pangilinan J."/>
            <person name="Peng Y."/>
            <person name="Rokas A."/>
            <person name="Rosa C.A."/>
            <person name="Scheuner C."/>
            <person name="Sibirny A.A."/>
            <person name="Slot J.C."/>
            <person name="Stielow J.B."/>
            <person name="Sun H."/>
            <person name="Kurtzman C.P."/>
            <person name="Blackwell M."/>
            <person name="Grigoriev I.V."/>
            <person name="Jeffries T.W."/>
        </authorList>
    </citation>
    <scope>NUCLEOTIDE SEQUENCE [LARGE SCALE GENOMIC DNA]</scope>
    <source>
        <strain evidence="15">NRRL Y-2460</strain>
    </source>
</reference>
<evidence type="ECO:0000256" key="9">
    <source>
        <dbReference type="ARBA" id="ARBA00023136"/>
    </source>
</evidence>
<dbReference type="OrthoDB" id="17927at2759"/>
<evidence type="ECO:0000256" key="4">
    <source>
        <dbReference type="ARBA" id="ARBA00022692"/>
    </source>
</evidence>
<dbReference type="GO" id="GO:0015914">
    <property type="term" value="P:phospholipid transport"/>
    <property type="evidence" value="ECO:0007669"/>
    <property type="project" value="TreeGrafter"/>
</dbReference>
<keyword evidence="7" id="KW-0446">Lipid-binding</keyword>
<keyword evidence="8 10" id="KW-0496">Mitochondrion</keyword>
<keyword evidence="4 10" id="KW-0812">Transmembrane</keyword>
<dbReference type="GO" id="GO:0007005">
    <property type="term" value="P:mitochondrion organization"/>
    <property type="evidence" value="ECO:0007669"/>
    <property type="project" value="InterPro"/>
</dbReference>
<keyword evidence="3 10" id="KW-1134">Transmembrane beta strand</keyword>
<feature type="compositionally biased region" description="Low complexity" evidence="12">
    <location>
        <begin position="368"/>
        <end position="377"/>
    </location>
</feature>
<feature type="compositionally biased region" description="Polar residues" evidence="12">
    <location>
        <begin position="452"/>
        <end position="462"/>
    </location>
</feature>
<dbReference type="HAMAP" id="MF_03105">
    <property type="entry name" value="Mdm34"/>
    <property type="match status" value="1"/>
</dbReference>
<dbReference type="PANTHER" id="PTHR28185">
    <property type="entry name" value="MITOCHONDRIAL DISTRIBUTION AND MORPHOLOGY PROTEIN 34"/>
    <property type="match status" value="1"/>
</dbReference>
<keyword evidence="2" id="KW-0813">Transport</keyword>
<dbReference type="GO" id="GO:0008289">
    <property type="term" value="F:lipid binding"/>
    <property type="evidence" value="ECO:0007669"/>
    <property type="project" value="UniProtKB-KW"/>
</dbReference>
<feature type="compositionally biased region" description="Pro residues" evidence="12">
    <location>
        <begin position="469"/>
        <end position="478"/>
    </location>
</feature>
<dbReference type="GO" id="GO:1990456">
    <property type="term" value="P:mitochondrion-endoplasmic reticulum membrane tethering"/>
    <property type="evidence" value="ECO:0007669"/>
    <property type="project" value="TreeGrafter"/>
</dbReference>
<evidence type="ECO:0000256" key="8">
    <source>
        <dbReference type="ARBA" id="ARBA00023128"/>
    </source>
</evidence>
<dbReference type="GO" id="GO:0032865">
    <property type="term" value="C:ERMES complex"/>
    <property type="evidence" value="ECO:0007669"/>
    <property type="project" value="UniProtKB-UniRule"/>
</dbReference>
<dbReference type="STRING" id="669874.A0A1E4TWF5"/>
<dbReference type="InterPro" id="IPR027536">
    <property type="entry name" value="MDM34"/>
</dbReference>
<evidence type="ECO:0000256" key="1">
    <source>
        <dbReference type="ARBA" id="ARBA00004370"/>
    </source>
</evidence>
<dbReference type="InterPro" id="IPR058825">
    <property type="entry name" value="MDM34_N"/>
</dbReference>
<dbReference type="EMBL" id="KV454013">
    <property type="protein sequence ID" value="ODV96123.1"/>
    <property type="molecule type" value="Genomic_DNA"/>
</dbReference>
<dbReference type="PANTHER" id="PTHR28185:SF1">
    <property type="entry name" value="MITOCHONDRIAL DISTRIBUTION AND MORPHOLOGY PROTEIN 34"/>
    <property type="match status" value="1"/>
</dbReference>
<dbReference type="CDD" id="cd21673">
    <property type="entry name" value="SMP_Mdm34"/>
    <property type="match status" value="1"/>
</dbReference>
<evidence type="ECO:0000256" key="10">
    <source>
        <dbReference type="HAMAP-Rule" id="MF_03105"/>
    </source>
</evidence>
<feature type="region of interest" description="Disordered" evidence="12">
    <location>
        <begin position="353"/>
        <end position="400"/>
    </location>
</feature>
<comment type="subcellular location">
    <subcellularLocation>
        <location evidence="1">Membrane</location>
    </subcellularLocation>
    <subcellularLocation>
        <location evidence="10">Mitochondrion outer membrane</location>
        <topology evidence="10">Multi-pass membrane protein</topology>
    </subcellularLocation>
    <text evidence="10">The ERMES/MDM complex localizes to a few discrete foci (around 10 per single cell), that represent mitochondria-endoplasmic reticulum junctions. These foci are often found next to mtDNA nucleoids.</text>
</comment>
<evidence type="ECO:0000313" key="14">
    <source>
        <dbReference type="EMBL" id="ODV96123.1"/>
    </source>
</evidence>
<feature type="domain" description="SMP-LTD" evidence="13">
    <location>
        <begin position="1"/>
        <end position="202"/>
    </location>
</feature>
<comment type="subunit">
    <text evidence="10">Component of the ER-mitochondria encounter structure (ERMES) or MDM complex, composed of MMM1, MDM10, MDM12 and MDM34.</text>
</comment>
<evidence type="ECO:0000259" key="13">
    <source>
        <dbReference type="PROSITE" id="PS51847"/>
    </source>
</evidence>
<sequence>MSFNINWSQTRNDLSSMTKNLLNNTLNSSKSNILTSEIEILNLEFGNQKPNFEILEIGELTQQSFRGIFKLDYEGDARLNLKTTVEANPINIYTNNLKDMFLNDQELNDFITPKFLMANDSFSIPLNLQLSQIKINSIIIIVFSKKKGLTLVFRNEPLEKIIVNSSFDNISPLKDFLQKKIESQIMDIIKDILPSLLYELSLNYVSNNNNIEDLHKKLQEKLQEDKRTLFKDINEEQQDISPKNLMILSRLSASNQSFAISSMVSTAGIMNKTSLKLIENNSSSQILKFKLKNSEKINEEKLNELIMNIHNCKNIKISRRKIKLGGIKLNKNNKNSNLDGSISDSSSTIISNSENSTLNDSDTSVQDTTTISNSNETSIKRNDDISKNDDRRETLVHPKPQLATVGIRGLENSVKEDEIKCNPTYKRNHYNVSQRDKKSRDKKSHNKKFNESDGSNDGSNGEYNMDNLSPPPPPYSIG</sequence>
<accession>A0A1E4TWF5</accession>
<evidence type="ECO:0000313" key="15">
    <source>
        <dbReference type="Proteomes" id="UP000094236"/>
    </source>
</evidence>
<dbReference type="PROSITE" id="PS51847">
    <property type="entry name" value="SMP"/>
    <property type="match status" value="1"/>
</dbReference>
<feature type="coiled-coil region" evidence="11">
    <location>
        <begin position="208"/>
        <end position="239"/>
    </location>
</feature>